<feature type="region of interest" description="Disordered" evidence="1">
    <location>
        <begin position="173"/>
        <end position="192"/>
    </location>
</feature>
<feature type="compositionally biased region" description="Acidic residues" evidence="1">
    <location>
        <begin position="174"/>
        <end position="184"/>
    </location>
</feature>
<sequence>MEFDDMLAYEEACVKEALSLPDLEITITVYDTFSDCETCGSYGSTVLEVDGDLGITVSGDHAGCFGSNDDGSYYDIAQWINTKLEEHGRPVPTLLTPEAKDQADEEYYAQAALVKYDYNHPSLEALGHKAGCLSDAFDAYYTLDNLRRLYAAFGLIIHDDYKADEIYSASDWGDYNDDEEEECQEIPYDQGS</sequence>
<evidence type="ECO:0000313" key="2">
    <source>
        <dbReference type="EMBL" id="XCI78191.1"/>
    </source>
</evidence>
<organism evidence="2">
    <name type="scientific">Klebsiella phage FKP3</name>
    <dbReference type="NCBI Taxonomy" id="3231233"/>
    <lineage>
        <taxon>Viruses</taxon>
        <taxon>Duplodnaviria</taxon>
        <taxon>Heunggongvirae</taxon>
        <taxon>Uroviricota</taxon>
        <taxon>Caudoviricetes</taxon>
        <taxon>Stephanstirmvirinae</taxon>
        <taxon>Justusliebigvirus</taxon>
    </lineage>
</organism>
<proteinExistence type="predicted"/>
<accession>A0AAU8HZU8</accession>
<dbReference type="EMBL" id="PP895363">
    <property type="protein sequence ID" value="XCI78191.1"/>
    <property type="molecule type" value="Genomic_DNA"/>
</dbReference>
<protein>
    <submittedName>
        <fullName evidence="2">Uncharacterized protein</fullName>
    </submittedName>
</protein>
<name>A0AAU8HZU8_9CAUD</name>
<reference evidence="2" key="1">
    <citation type="submission" date="2024-06" db="EMBL/GenBank/DDBJ databases">
        <title>High activity and specificity of bacteriophage cocktails against carbapenem-resistant Klebsiella pneumoniae belonging to high-risk clones CG258 and ST307.</title>
        <authorList>
            <person name="Jimenez Quiceno J."/>
            <person name="Salazar Ospina L."/>
            <person name="Tellez Carrasquilla S."/>
        </authorList>
    </citation>
    <scope>NUCLEOTIDE SEQUENCE</scope>
</reference>
<evidence type="ECO:0000256" key="1">
    <source>
        <dbReference type="SAM" id="MobiDB-lite"/>
    </source>
</evidence>